<dbReference type="SUPFAM" id="SSF54001">
    <property type="entry name" value="Cysteine proteinases"/>
    <property type="match status" value="1"/>
</dbReference>
<dbReference type="OrthoDB" id="67398at2759"/>
<dbReference type="InterPro" id="IPR038765">
    <property type="entry name" value="Papain-like_cys_pep_sf"/>
</dbReference>
<sequence length="408" mass="47863">MSSFIENIAKITSQNSLLNSGENKNQVSFEEIKFAENLQNIIQPGDIIITKTPTTVYNIVRKLTKSEYDHVSIVLDKQNVIHIAPPQIRLINSQIFLTQKHKPIIIRANLSENQINDFLQNLMSQQNLNYDYNECLKLLGLKFLNNFVVLEKIPNITAQSSIIYKKKICSDLVFYCLAMVSQEFKNCLQNYVYDLDFYKFGNFSPDDLIILFCKDKSKLFSLVHGEQRHIQNVKCLKLQNEKKLKKKKEIKKAESLEEDDDELIKLLGLTKISTNLDHKQNQQNIQNQNITQNDSQNQNQNQNQFNEKLLKSQLKRFQNEAQIILDNYNQEGHNFFVKTKSLVDKFLVLANYNKFFTFPFINKLVQQQISKQNRGFLNSQLFGYQEKNISSNLWQFIKVNFIIFEQYL</sequence>
<dbReference type="EMBL" id="LDAU01000056">
    <property type="protein sequence ID" value="KRX08946.1"/>
    <property type="molecule type" value="Genomic_DNA"/>
</dbReference>
<evidence type="ECO:0000313" key="2">
    <source>
        <dbReference type="Proteomes" id="UP000054937"/>
    </source>
</evidence>
<accession>A0A0V0R362</accession>
<reference evidence="1 2" key="1">
    <citation type="journal article" date="2015" name="Sci. Rep.">
        <title>Genome of the facultative scuticociliatosis pathogen Pseudocohnilembus persalinus provides insight into its virulence through horizontal gene transfer.</title>
        <authorList>
            <person name="Xiong J."/>
            <person name="Wang G."/>
            <person name="Cheng J."/>
            <person name="Tian M."/>
            <person name="Pan X."/>
            <person name="Warren A."/>
            <person name="Jiang C."/>
            <person name="Yuan D."/>
            <person name="Miao W."/>
        </authorList>
    </citation>
    <scope>NUCLEOTIDE SEQUENCE [LARGE SCALE GENOMIC DNA]</scope>
    <source>
        <strain evidence="1">36N120E</strain>
    </source>
</reference>
<comment type="caution">
    <text evidence="1">The sequence shown here is derived from an EMBL/GenBank/DDBJ whole genome shotgun (WGS) entry which is preliminary data.</text>
</comment>
<gene>
    <name evidence="1" type="ORF">PPERSA_08149</name>
</gene>
<dbReference type="Gene3D" id="3.90.1720.10">
    <property type="entry name" value="endopeptidase domain like (from Nostoc punctiforme)"/>
    <property type="match status" value="1"/>
</dbReference>
<dbReference type="AlphaFoldDB" id="A0A0V0R362"/>
<protein>
    <submittedName>
        <fullName evidence="1">Uncharacterized protein</fullName>
    </submittedName>
</protein>
<dbReference type="Proteomes" id="UP000054937">
    <property type="component" value="Unassembled WGS sequence"/>
</dbReference>
<organism evidence="1 2">
    <name type="scientific">Pseudocohnilembus persalinus</name>
    <name type="common">Ciliate</name>
    <dbReference type="NCBI Taxonomy" id="266149"/>
    <lineage>
        <taxon>Eukaryota</taxon>
        <taxon>Sar</taxon>
        <taxon>Alveolata</taxon>
        <taxon>Ciliophora</taxon>
        <taxon>Intramacronucleata</taxon>
        <taxon>Oligohymenophorea</taxon>
        <taxon>Scuticociliatia</taxon>
        <taxon>Philasterida</taxon>
        <taxon>Pseudocohnilembidae</taxon>
        <taxon>Pseudocohnilembus</taxon>
    </lineage>
</organism>
<keyword evidence="2" id="KW-1185">Reference proteome</keyword>
<dbReference type="InParanoid" id="A0A0V0R362"/>
<proteinExistence type="predicted"/>
<name>A0A0V0R362_PSEPJ</name>
<evidence type="ECO:0000313" key="1">
    <source>
        <dbReference type="EMBL" id="KRX08946.1"/>
    </source>
</evidence>